<feature type="region of interest" description="Disordered" evidence="1">
    <location>
        <begin position="1"/>
        <end position="44"/>
    </location>
</feature>
<organism evidence="2 3">
    <name type="scientific">Pleurodeles waltl</name>
    <name type="common">Iberian ribbed newt</name>
    <dbReference type="NCBI Taxonomy" id="8319"/>
    <lineage>
        <taxon>Eukaryota</taxon>
        <taxon>Metazoa</taxon>
        <taxon>Chordata</taxon>
        <taxon>Craniata</taxon>
        <taxon>Vertebrata</taxon>
        <taxon>Euteleostomi</taxon>
        <taxon>Amphibia</taxon>
        <taxon>Batrachia</taxon>
        <taxon>Caudata</taxon>
        <taxon>Salamandroidea</taxon>
        <taxon>Salamandridae</taxon>
        <taxon>Pleurodelinae</taxon>
        <taxon>Pleurodeles</taxon>
    </lineage>
</organism>
<evidence type="ECO:0000256" key="1">
    <source>
        <dbReference type="SAM" id="MobiDB-lite"/>
    </source>
</evidence>
<keyword evidence="3" id="KW-1185">Reference proteome</keyword>
<name>A0AAV7LH48_PLEWA</name>
<reference evidence="2" key="1">
    <citation type="journal article" date="2022" name="bioRxiv">
        <title>Sequencing and chromosome-scale assembly of the giantPleurodeles waltlgenome.</title>
        <authorList>
            <person name="Brown T."/>
            <person name="Elewa A."/>
            <person name="Iarovenko S."/>
            <person name="Subramanian E."/>
            <person name="Araus A.J."/>
            <person name="Petzold A."/>
            <person name="Susuki M."/>
            <person name="Suzuki K.-i.T."/>
            <person name="Hayashi T."/>
            <person name="Toyoda A."/>
            <person name="Oliveira C."/>
            <person name="Osipova E."/>
            <person name="Leigh N.D."/>
            <person name="Simon A."/>
            <person name="Yun M.H."/>
        </authorList>
    </citation>
    <scope>NUCLEOTIDE SEQUENCE</scope>
    <source>
        <strain evidence="2">20211129_DDA</strain>
        <tissue evidence="2">Liver</tissue>
    </source>
</reference>
<protein>
    <submittedName>
        <fullName evidence="2">Uncharacterized protein</fullName>
    </submittedName>
</protein>
<dbReference type="AlphaFoldDB" id="A0AAV7LH48"/>
<gene>
    <name evidence="2" type="ORF">NDU88_003457</name>
</gene>
<comment type="caution">
    <text evidence="2">The sequence shown here is derived from an EMBL/GenBank/DDBJ whole genome shotgun (WGS) entry which is preliminary data.</text>
</comment>
<dbReference type="EMBL" id="JANPWB010000015">
    <property type="protein sequence ID" value="KAJ1090324.1"/>
    <property type="molecule type" value="Genomic_DNA"/>
</dbReference>
<sequence length="191" mass="20203">MRSRRQASPQLRARYARESPLERCASPPAPRPPVSRGAGRREAPPRRWCCYRAWGTRAPEPGPGNPRCTCGCPINGARLFRTAPPHGGLSPGPSAHLATHSGSALGDLAGTPVLPAGRPELTRHLGFHFASATPVAFSSRGSECFAAGPRGLLRVPEPVGAPRVIFSVLWQSLLGADDGGVQSTLRVRPPS</sequence>
<feature type="region of interest" description="Disordered" evidence="1">
    <location>
        <begin position="83"/>
        <end position="103"/>
    </location>
</feature>
<accession>A0AAV7LH48</accession>
<dbReference type="Proteomes" id="UP001066276">
    <property type="component" value="Chromosome 11"/>
</dbReference>
<proteinExistence type="predicted"/>
<evidence type="ECO:0000313" key="3">
    <source>
        <dbReference type="Proteomes" id="UP001066276"/>
    </source>
</evidence>
<evidence type="ECO:0000313" key="2">
    <source>
        <dbReference type="EMBL" id="KAJ1090324.1"/>
    </source>
</evidence>